<evidence type="ECO:0000256" key="1">
    <source>
        <dbReference type="ARBA" id="ARBA00022801"/>
    </source>
</evidence>
<dbReference type="SUPFAM" id="SSF48208">
    <property type="entry name" value="Six-hairpin glycosidases"/>
    <property type="match status" value="1"/>
</dbReference>
<evidence type="ECO:0000313" key="4">
    <source>
        <dbReference type="Proteomes" id="UP000000707"/>
    </source>
</evidence>
<dbReference type="HOGENOM" id="CLU_027158_2_0_1"/>
<proteinExistence type="inferred from homology"/>
<name>G3B8W7_CANTC</name>
<organism evidence="4">
    <name type="scientific">Candida tenuis (strain ATCC 10573 / BCRC 21748 / CBS 615 / JCM 9827 / NBRC 10315 / NRRL Y-1498 / VKM Y-70)</name>
    <name type="common">Yeast</name>
    <name type="synonym">Yamadazyma tenuis</name>
    <dbReference type="NCBI Taxonomy" id="590646"/>
    <lineage>
        <taxon>Eukaryota</taxon>
        <taxon>Fungi</taxon>
        <taxon>Dikarya</taxon>
        <taxon>Ascomycota</taxon>
        <taxon>Saccharomycotina</taxon>
        <taxon>Pichiomycetes</taxon>
        <taxon>Debaryomycetaceae</taxon>
        <taxon>Yamadazyma</taxon>
    </lineage>
</organism>
<evidence type="ECO:0000313" key="3">
    <source>
        <dbReference type="EMBL" id="EGV61794.1"/>
    </source>
</evidence>
<dbReference type="InterPro" id="IPR012341">
    <property type="entry name" value="6hp_glycosidase-like_sf"/>
</dbReference>
<dbReference type="GO" id="GO:0052757">
    <property type="term" value="F:chondroitin hydrolase activity"/>
    <property type="evidence" value="ECO:0007669"/>
    <property type="project" value="TreeGrafter"/>
</dbReference>
<dbReference type="InterPro" id="IPR008928">
    <property type="entry name" value="6-hairpin_glycosidase_sf"/>
</dbReference>
<dbReference type="Proteomes" id="UP000000707">
    <property type="component" value="Unassembled WGS sequence"/>
</dbReference>
<reference evidence="3 4" key="1">
    <citation type="journal article" date="2011" name="Proc. Natl. Acad. Sci. U.S.A.">
        <title>Comparative genomics of xylose-fermenting fungi for enhanced biofuel production.</title>
        <authorList>
            <person name="Wohlbach D.J."/>
            <person name="Kuo A."/>
            <person name="Sato T.K."/>
            <person name="Potts K.M."/>
            <person name="Salamov A.A."/>
            <person name="LaButti K.M."/>
            <person name="Sun H."/>
            <person name="Clum A."/>
            <person name="Pangilinan J.L."/>
            <person name="Lindquist E.A."/>
            <person name="Lucas S."/>
            <person name="Lapidus A."/>
            <person name="Jin M."/>
            <person name="Gunawan C."/>
            <person name="Balan V."/>
            <person name="Dale B.E."/>
            <person name="Jeffries T.W."/>
            <person name="Zinkel R."/>
            <person name="Barry K.W."/>
            <person name="Grigoriev I.V."/>
            <person name="Gasch A.P."/>
        </authorList>
    </citation>
    <scope>NUCLEOTIDE SEQUENCE [LARGE SCALE GENOMIC DNA]</scope>
    <source>
        <strain evidence="4">ATCC 10573 / BCRC 21748 / CBS 615 / JCM 9827 / NBRC 10315 / NRRL Y-1498 / VKM Y-70</strain>
    </source>
</reference>
<gene>
    <name evidence="3" type="ORF">CANTEDRAFT_115235</name>
</gene>
<evidence type="ECO:0000256" key="2">
    <source>
        <dbReference type="ARBA" id="ARBA00038358"/>
    </source>
</evidence>
<dbReference type="Gene3D" id="1.50.10.10">
    <property type="match status" value="1"/>
</dbReference>
<dbReference type="eggNOG" id="ENOG502S0YB">
    <property type="taxonomic scope" value="Eukaryota"/>
</dbReference>
<protein>
    <submittedName>
        <fullName evidence="3">Six-hairpin glycosidase</fullName>
    </submittedName>
</protein>
<accession>G3B8W7</accession>
<dbReference type="InterPro" id="IPR052369">
    <property type="entry name" value="UG_Glycosaminoglycan_Hydrolase"/>
</dbReference>
<dbReference type="PANTHER" id="PTHR36845:SF1">
    <property type="entry name" value="HYDROLASE, PUTATIVE (AFU_ORTHOLOGUE AFUA_7G05090)-RELATED"/>
    <property type="match status" value="1"/>
</dbReference>
<dbReference type="OrthoDB" id="2317065at2759"/>
<dbReference type="EMBL" id="GL996527">
    <property type="protein sequence ID" value="EGV61794.1"/>
    <property type="molecule type" value="Genomic_DNA"/>
</dbReference>
<keyword evidence="3" id="KW-0326">Glycosidase</keyword>
<dbReference type="AlphaFoldDB" id="G3B8W7"/>
<dbReference type="GO" id="GO:0000272">
    <property type="term" value="P:polysaccharide catabolic process"/>
    <property type="evidence" value="ECO:0007669"/>
    <property type="project" value="TreeGrafter"/>
</dbReference>
<sequence length="409" mass="46612">MSQIQSLLDELEPKLFAESNVAKIWGVAQQKLDDPQPPIEYPEYSFNRYSYRPVDYWTAGFFPGSIAAVLERSEKYPHKYPHDKLHAVKLEYAAKWWTEGLMGQVPRTDTHDLSFMIYPAFLREYQRSKSPKTFESLKTAAHALASRFSPSAGVIRSWDTAVNKRYSFTDLDADFIVIIDNMCNLNMLYYVASQTGDLSLSTIATTHAENTLQHHFRHPEWSSYHVVNYESSTGKPKAKFTNQGYEDESTWSRGQSWAILGFAETYSWTKQKKFLDAAINCWEFFASKLPQDGVPPWDFDAPDPENRDTSAGLIAALGLLTIYETTKQQKYLESALKLVADIVRLSFVDGAKFNEDGTVDFGEYDTILKDATINNNPDTFKKLVGHGLVYGDYYFLSIGNKLLELGLYN</sequence>
<keyword evidence="4" id="KW-1185">Reference proteome</keyword>
<dbReference type="PANTHER" id="PTHR36845">
    <property type="entry name" value="HYDROLASE, PUTATIVE (AFU_ORTHOLOGUE AFUA_7G05090)-RELATED"/>
    <property type="match status" value="1"/>
</dbReference>
<comment type="similarity">
    <text evidence="2">Belongs to the glycosyl hydrolase 88 family.</text>
</comment>
<keyword evidence="1" id="KW-0378">Hydrolase</keyword>